<feature type="domain" description="GGDEF" evidence="2">
    <location>
        <begin position="277"/>
        <end position="410"/>
    </location>
</feature>
<dbReference type="RefSeq" id="WP_141601173.1">
    <property type="nucleotide sequence ID" value="NZ_VIGD01000002.1"/>
</dbReference>
<dbReference type="FunFam" id="3.30.70.270:FF:000001">
    <property type="entry name" value="Diguanylate cyclase domain protein"/>
    <property type="match status" value="1"/>
</dbReference>
<dbReference type="OrthoDB" id="2624050at2"/>
<dbReference type="Pfam" id="PF13188">
    <property type="entry name" value="PAS_8"/>
    <property type="match status" value="1"/>
</dbReference>
<dbReference type="CDD" id="cd01949">
    <property type="entry name" value="GGDEF"/>
    <property type="match status" value="1"/>
</dbReference>
<dbReference type="PROSITE" id="PS50112">
    <property type="entry name" value="PAS"/>
    <property type="match status" value="2"/>
</dbReference>
<dbReference type="InterPro" id="IPR029787">
    <property type="entry name" value="Nucleotide_cyclase"/>
</dbReference>
<dbReference type="SMART" id="SM00267">
    <property type="entry name" value="GGDEF"/>
    <property type="match status" value="1"/>
</dbReference>
<dbReference type="Gene3D" id="3.30.70.270">
    <property type="match status" value="1"/>
</dbReference>
<dbReference type="SMART" id="SM00091">
    <property type="entry name" value="PAS"/>
    <property type="match status" value="2"/>
</dbReference>
<dbReference type="PROSITE" id="PS50887">
    <property type="entry name" value="GGDEF"/>
    <property type="match status" value="1"/>
</dbReference>
<dbReference type="SUPFAM" id="SSF55073">
    <property type="entry name" value="Nucleotide cyclase"/>
    <property type="match status" value="1"/>
</dbReference>
<dbReference type="InterPro" id="IPR035965">
    <property type="entry name" value="PAS-like_dom_sf"/>
</dbReference>
<dbReference type="NCBIfam" id="TIGR00229">
    <property type="entry name" value="sensory_box"/>
    <property type="match status" value="2"/>
</dbReference>
<dbReference type="InterPro" id="IPR043128">
    <property type="entry name" value="Rev_trsase/Diguanyl_cyclase"/>
</dbReference>
<dbReference type="InterPro" id="IPR000160">
    <property type="entry name" value="GGDEF_dom"/>
</dbReference>
<dbReference type="PANTHER" id="PTHR44757:SF2">
    <property type="entry name" value="BIOFILM ARCHITECTURE MAINTENANCE PROTEIN MBAA"/>
    <property type="match status" value="1"/>
</dbReference>
<dbReference type="NCBIfam" id="TIGR00254">
    <property type="entry name" value="GGDEF"/>
    <property type="match status" value="1"/>
</dbReference>
<evidence type="ECO:0000313" key="4">
    <source>
        <dbReference type="Proteomes" id="UP000315753"/>
    </source>
</evidence>
<dbReference type="Pfam" id="PF00990">
    <property type="entry name" value="GGDEF"/>
    <property type="match status" value="1"/>
</dbReference>
<proteinExistence type="predicted"/>
<dbReference type="SUPFAM" id="SSF55785">
    <property type="entry name" value="PYP-like sensor domain (PAS domain)"/>
    <property type="match status" value="2"/>
</dbReference>
<dbReference type="CDD" id="cd00130">
    <property type="entry name" value="PAS"/>
    <property type="match status" value="2"/>
</dbReference>
<protein>
    <submittedName>
        <fullName evidence="3">Sensor domain-containing diguanylate cyclase</fullName>
    </submittedName>
</protein>
<accession>A0A540V5G0</accession>
<evidence type="ECO:0000259" key="2">
    <source>
        <dbReference type="PROSITE" id="PS50887"/>
    </source>
</evidence>
<dbReference type="Pfam" id="PF13426">
    <property type="entry name" value="PAS_9"/>
    <property type="match status" value="1"/>
</dbReference>
<reference evidence="3 4" key="1">
    <citation type="submission" date="2019-06" db="EMBL/GenBank/DDBJ databases">
        <title>Genome sequence of Ureibacillus terrenus.</title>
        <authorList>
            <person name="Maclea K.S."/>
            <person name="Simoes M."/>
        </authorList>
    </citation>
    <scope>NUCLEOTIDE SEQUENCE [LARGE SCALE GENOMIC DNA]</scope>
    <source>
        <strain evidence="3 4">ATCC BAA-384</strain>
    </source>
</reference>
<keyword evidence="4" id="KW-1185">Reference proteome</keyword>
<name>A0A540V5G0_9BACL</name>
<sequence length="411" mass="47745">MEYRHSVDPNALEIVWNHANEALFIFDYEGNILEANPAFAELFGGKPEDLRISVCCEDSEECEELLDMLKRGEDIPFHFIQRKRKDGKILDILASYGAVNKGKVLAVGMYKDFTGKMEIHRKLKSSHDGYRKLLDEFPYAVLMIKDETVIYANRAGLEIVGASSKEVLIGKPIWQLIRPEEEQSIRQRLMKGMEVTVHEEIERFDGRKLWVEIAMRRVCYENEYVLQMVLRDVTEKRNYEEQLKFFAYQDPLTGLFNRRYFTKEMKKSVEEARKNNRMFGVMFIDLDDFKKVNDSLGHEMGDQLLIQFADRLKKKLREGDIICRFGGDEFLVLIKNIRGKKALVEVVNRLQDALRRPYQLGEESVVVTSSIGIAMFPHDGTDAKTLLSCADQALYEAKEQGEGFRFFRSRD</sequence>
<dbReference type="InterPro" id="IPR000014">
    <property type="entry name" value="PAS"/>
</dbReference>
<gene>
    <name evidence="3" type="ORF">FKZ59_02595</name>
</gene>
<comment type="caution">
    <text evidence="3">The sequence shown here is derived from an EMBL/GenBank/DDBJ whole genome shotgun (WGS) entry which is preliminary data.</text>
</comment>
<evidence type="ECO:0000259" key="1">
    <source>
        <dbReference type="PROSITE" id="PS50112"/>
    </source>
</evidence>
<organism evidence="3 4">
    <name type="scientific">Ureibacillus terrenus</name>
    <dbReference type="NCBI Taxonomy" id="118246"/>
    <lineage>
        <taxon>Bacteria</taxon>
        <taxon>Bacillati</taxon>
        <taxon>Bacillota</taxon>
        <taxon>Bacilli</taxon>
        <taxon>Bacillales</taxon>
        <taxon>Caryophanaceae</taxon>
        <taxon>Ureibacillus</taxon>
    </lineage>
</organism>
<dbReference type="EMBL" id="VIGD01000002">
    <property type="protein sequence ID" value="TQE91997.1"/>
    <property type="molecule type" value="Genomic_DNA"/>
</dbReference>
<dbReference type="InterPro" id="IPR052155">
    <property type="entry name" value="Biofilm_reg_signaling"/>
</dbReference>
<dbReference type="Proteomes" id="UP000315753">
    <property type="component" value="Unassembled WGS sequence"/>
</dbReference>
<dbReference type="PANTHER" id="PTHR44757">
    <property type="entry name" value="DIGUANYLATE CYCLASE DGCP"/>
    <property type="match status" value="1"/>
</dbReference>
<evidence type="ECO:0000313" key="3">
    <source>
        <dbReference type="EMBL" id="TQE91997.1"/>
    </source>
</evidence>
<feature type="domain" description="PAS" evidence="1">
    <location>
        <begin position="8"/>
        <end position="50"/>
    </location>
</feature>
<dbReference type="Gene3D" id="3.30.450.20">
    <property type="entry name" value="PAS domain"/>
    <property type="match status" value="2"/>
</dbReference>
<dbReference type="AlphaFoldDB" id="A0A540V5G0"/>
<feature type="domain" description="PAS" evidence="1">
    <location>
        <begin position="149"/>
        <end position="196"/>
    </location>
</feature>